<dbReference type="InterPro" id="IPR047086">
    <property type="entry name" value="SF1-HH_sf"/>
</dbReference>
<dbReference type="InterPro" id="IPR032570">
    <property type="entry name" value="SF1-HH"/>
</dbReference>
<dbReference type="InterPro" id="IPR035979">
    <property type="entry name" value="RBD_domain_sf"/>
</dbReference>
<evidence type="ECO:0000256" key="1">
    <source>
        <dbReference type="ARBA" id="ARBA00004123"/>
    </source>
</evidence>
<gene>
    <name evidence="13" type="ORF">WJX73_010700</name>
</gene>
<feature type="domain" description="RRM" evidence="12">
    <location>
        <begin position="342"/>
        <end position="420"/>
    </location>
</feature>
<keyword evidence="7 10" id="KW-0694">RNA-binding</keyword>
<comment type="subcellular location">
    <subcellularLocation>
        <location evidence="1">Nucleus</location>
    </subcellularLocation>
</comment>
<dbReference type="FunFam" id="3.30.1370.10:FF:000047">
    <property type="entry name" value="splicing factor-like protein 1"/>
    <property type="match status" value="1"/>
</dbReference>
<dbReference type="SMART" id="SM00360">
    <property type="entry name" value="RRM"/>
    <property type="match status" value="1"/>
</dbReference>
<keyword evidence="9" id="KW-0539">Nucleus</keyword>
<keyword evidence="4" id="KW-0479">Metal-binding</keyword>
<evidence type="ECO:0000256" key="2">
    <source>
        <dbReference type="ARBA" id="ARBA00010382"/>
    </source>
</evidence>
<dbReference type="SUPFAM" id="SSF54791">
    <property type="entry name" value="Eukaryotic type KH-domain (KH-domain type I)"/>
    <property type="match status" value="1"/>
</dbReference>
<evidence type="ECO:0000313" key="13">
    <source>
        <dbReference type="EMBL" id="KAK9792258.1"/>
    </source>
</evidence>
<dbReference type="SMART" id="SM00322">
    <property type="entry name" value="KH"/>
    <property type="match status" value="1"/>
</dbReference>
<evidence type="ECO:0000256" key="4">
    <source>
        <dbReference type="ARBA" id="ARBA00022723"/>
    </source>
</evidence>
<dbReference type="InterPro" id="IPR045071">
    <property type="entry name" value="BBP-like"/>
</dbReference>
<dbReference type="InterPro" id="IPR012677">
    <property type="entry name" value="Nucleotide-bd_a/b_plait_sf"/>
</dbReference>
<feature type="region of interest" description="Disordered" evidence="11">
    <location>
        <begin position="535"/>
        <end position="877"/>
    </location>
</feature>
<feature type="region of interest" description="Disordered" evidence="11">
    <location>
        <begin position="78"/>
        <end position="114"/>
    </location>
</feature>
<dbReference type="Proteomes" id="UP001465755">
    <property type="component" value="Unassembled WGS sequence"/>
</dbReference>
<accession>A0AAW1NSA3</accession>
<dbReference type="InterPro" id="IPR004087">
    <property type="entry name" value="KH_dom"/>
</dbReference>
<keyword evidence="3" id="KW-0507">mRNA processing</keyword>
<evidence type="ECO:0000313" key="14">
    <source>
        <dbReference type="Proteomes" id="UP001465755"/>
    </source>
</evidence>
<feature type="region of interest" description="Disordered" evidence="11">
    <location>
        <begin position="315"/>
        <end position="341"/>
    </location>
</feature>
<dbReference type="PANTHER" id="PTHR11208:SF45">
    <property type="entry name" value="SPLICING FACTOR 1"/>
    <property type="match status" value="1"/>
</dbReference>
<dbReference type="AlphaFoldDB" id="A0AAW1NSA3"/>
<feature type="compositionally biased region" description="Basic and acidic residues" evidence="11">
    <location>
        <begin position="819"/>
        <end position="851"/>
    </location>
</feature>
<protein>
    <recommendedName>
        <fullName evidence="12">RRM domain-containing protein</fullName>
    </recommendedName>
</protein>
<dbReference type="CDD" id="cd02395">
    <property type="entry name" value="KH-I_BBP"/>
    <property type="match status" value="1"/>
</dbReference>
<dbReference type="GO" id="GO:0006397">
    <property type="term" value="P:mRNA processing"/>
    <property type="evidence" value="ECO:0007669"/>
    <property type="project" value="UniProtKB-KW"/>
</dbReference>
<keyword evidence="8" id="KW-0508">mRNA splicing</keyword>
<feature type="compositionally biased region" description="Acidic residues" evidence="11">
    <location>
        <begin position="656"/>
        <end position="668"/>
    </location>
</feature>
<dbReference type="GO" id="GO:0048024">
    <property type="term" value="P:regulation of mRNA splicing, via spliceosome"/>
    <property type="evidence" value="ECO:0007669"/>
    <property type="project" value="TreeGrafter"/>
</dbReference>
<dbReference type="InterPro" id="IPR055256">
    <property type="entry name" value="KH_1_KHDC4/BBP-like"/>
</dbReference>
<dbReference type="Pfam" id="PF16275">
    <property type="entry name" value="SF1-HH"/>
    <property type="match status" value="1"/>
</dbReference>
<dbReference type="EMBL" id="JALJOQ010000166">
    <property type="protein sequence ID" value="KAK9792258.1"/>
    <property type="molecule type" value="Genomic_DNA"/>
</dbReference>
<dbReference type="Gene3D" id="6.10.140.1790">
    <property type="match status" value="1"/>
</dbReference>
<keyword evidence="14" id="KW-1185">Reference proteome</keyword>
<feature type="region of interest" description="Disordered" evidence="11">
    <location>
        <begin position="424"/>
        <end position="491"/>
    </location>
</feature>
<feature type="compositionally biased region" description="Basic and acidic residues" evidence="11">
    <location>
        <begin position="445"/>
        <end position="458"/>
    </location>
</feature>
<comment type="caution">
    <text evidence="13">The sequence shown here is derived from an EMBL/GenBank/DDBJ whole genome shotgun (WGS) entry which is preliminary data.</text>
</comment>
<reference evidence="13 14" key="1">
    <citation type="journal article" date="2024" name="Nat. Commun.">
        <title>Phylogenomics reveals the evolutionary origins of lichenization in chlorophyte algae.</title>
        <authorList>
            <person name="Puginier C."/>
            <person name="Libourel C."/>
            <person name="Otte J."/>
            <person name="Skaloud P."/>
            <person name="Haon M."/>
            <person name="Grisel S."/>
            <person name="Petersen M."/>
            <person name="Berrin J.G."/>
            <person name="Delaux P.M."/>
            <person name="Dal Grande F."/>
            <person name="Keller J."/>
        </authorList>
    </citation>
    <scope>NUCLEOTIDE SEQUENCE [LARGE SCALE GENOMIC DNA]</scope>
    <source>
        <strain evidence="13 14">SAG 2036</strain>
    </source>
</reference>
<feature type="compositionally biased region" description="Pro residues" evidence="11">
    <location>
        <begin position="627"/>
        <end position="636"/>
    </location>
</feature>
<evidence type="ECO:0000256" key="10">
    <source>
        <dbReference type="PROSITE-ProRule" id="PRU00176"/>
    </source>
</evidence>
<dbReference type="GO" id="GO:0008270">
    <property type="term" value="F:zinc ion binding"/>
    <property type="evidence" value="ECO:0007669"/>
    <property type="project" value="UniProtKB-KW"/>
</dbReference>
<name>A0AAW1NSA3_9CHLO</name>
<dbReference type="SUPFAM" id="SSF54928">
    <property type="entry name" value="RNA-binding domain, RBD"/>
    <property type="match status" value="1"/>
</dbReference>
<evidence type="ECO:0000256" key="3">
    <source>
        <dbReference type="ARBA" id="ARBA00022664"/>
    </source>
</evidence>
<dbReference type="Gene3D" id="3.30.70.330">
    <property type="match status" value="1"/>
</dbReference>
<dbReference type="InterPro" id="IPR036612">
    <property type="entry name" value="KH_dom_type_1_sf"/>
</dbReference>
<dbReference type="PANTHER" id="PTHR11208">
    <property type="entry name" value="RNA-BINDING PROTEIN RELATED"/>
    <property type="match status" value="1"/>
</dbReference>
<evidence type="ECO:0000256" key="9">
    <source>
        <dbReference type="ARBA" id="ARBA00023242"/>
    </source>
</evidence>
<evidence type="ECO:0000256" key="5">
    <source>
        <dbReference type="ARBA" id="ARBA00022771"/>
    </source>
</evidence>
<dbReference type="GO" id="GO:0005634">
    <property type="term" value="C:nucleus"/>
    <property type="evidence" value="ECO:0007669"/>
    <property type="project" value="UniProtKB-SubCell"/>
</dbReference>
<dbReference type="InterPro" id="IPR000504">
    <property type="entry name" value="RRM_dom"/>
</dbReference>
<proteinExistence type="inferred from homology"/>
<dbReference type="PROSITE" id="PS50102">
    <property type="entry name" value="RRM"/>
    <property type="match status" value="1"/>
</dbReference>
<keyword evidence="5" id="KW-0863">Zinc-finger</keyword>
<evidence type="ECO:0000256" key="8">
    <source>
        <dbReference type="ARBA" id="ARBA00023187"/>
    </source>
</evidence>
<evidence type="ECO:0000256" key="6">
    <source>
        <dbReference type="ARBA" id="ARBA00022833"/>
    </source>
</evidence>
<dbReference type="Pfam" id="PF00076">
    <property type="entry name" value="RRM_1"/>
    <property type="match status" value="1"/>
</dbReference>
<feature type="compositionally biased region" description="Basic and acidic residues" evidence="11">
    <location>
        <begin position="729"/>
        <end position="742"/>
    </location>
</feature>
<feature type="compositionally biased region" description="Basic and acidic residues" evidence="11">
    <location>
        <begin position="801"/>
        <end position="812"/>
    </location>
</feature>
<keyword evidence="6" id="KW-0862">Zinc</keyword>
<evidence type="ECO:0000256" key="7">
    <source>
        <dbReference type="ARBA" id="ARBA00022884"/>
    </source>
</evidence>
<sequence>MTHRFGQVPVKCRPKRPKHSRWAAQEEAAAVVPGLALPVSLPASLAGLVDANPQAMLLHRQLSTISQQIHELDTRGLVAEQPESERSPSPQPQYDEEGMRSNTRAQRLKQKLTGQAQDVVTELIKISPSYKPPPEFRPPKKQRKIYVPVQQYPGYNFIGLIIGPRGNTQKRMQQESGAKIALRGKGSVKDGRTNRSFDPSDNEELHVMVTADNDEALEKAADMIQQLLVPLEEGVNQHKRLQLRELAELNGTLRETELQELRSGDADGAPFQLPPSIQEAAARQYDRDVAAVHPDAQHEPLDSAYNEFIQELGHSPAPWADRNSEPAHSGTLARDRDDRGPNNLFVGCVPAGMDEGALRALFEPSGQVADCHLVFDRATGQHRGFGFVRMAHEQGALDAMQRLHNFMLGGRRLVVRRKQGPRHAFHPMASAPAPVPGPPAAAPAIEDRPPGMEEEHAEAAPGSSLPADGPDASMPGSAHADTAPPHSTYPPAHYFAGNGSGFMHSAEYYVPYSHPSEHPESLALAAQHAHGFPPYSFDQASSAAAVEGQWGEPAPPGAEDEPPPPGDEVQAASFNPYGQQQHLHHHQQPFYSHDQQQQPPQYHGEQQLSYATPEAVPVDPGTAMDEVPPPPPPPESLPQGEPPKRAVQVVKASPELSEEGEIAAEEGEVAVSREDSPKPQSPSGRQRPGSPPHQRPALQGPSQRTAQPWGRRSSGITSHPPGDGPAYARSHEALPRERRERSPPPPPGPWRGHGRQSQGSGSWDSSRQHQGSGLRDAGPQQSYMPLPPGRPSFGSRQSYDGMEHRVRQDGRQDSLGGPGRRDSFEAGPSRREAFDSGRRDSFEGGPGRRDSFPPMGRHHSGQGMPPMQLSAPLQAMPGPQRPFMPLLAQAGMPYGVYGSMLPLGEVPMIANAGMVSGPRQASWPARF</sequence>
<organism evidence="13 14">
    <name type="scientific">Symbiochloris irregularis</name>
    <dbReference type="NCBI Taxonomy" id="706552"/>
    <lineage>
        <taxon>Eukaryota</taxon>
        <taxon>Viridiplantae</taxon>
        <taxon>Chlorophyta</taxon>
        <taxon>core chlorophytes</taxon>
        <taxon>Trebouxiophyceae</taxon>
        <taxon>Trebouxiales</taxon>
        <taxon>Trebouxiaceae</taxon>
        <taxon>Symbiochloris</taxon>
    </lineage>
</organism>
<dbReference type="GO" id="GO:0008380">
    <property type="term" value="P:RNA splicing"/>
    <property type="evidence" value="ECO:0007669"/>
    <property type="project" value="UniProtKB-KW"/>
</dbReference>
<evidence type="ECO:0000256" key="11">
    <source>
        <dbReference type="SAM" id="MobiDB-lite"/>
    </source>
</evidence>
<evidence type="ECO:0000259" key="12">
    <source>
        <dbReference type="PROSITE" id="PS50102"/>
    </source>
</evidence>
<dbReference type="PROSITE" id="PS50084">
    <property type="entry name" value="KH_TYPE_1"/>
    <property type="match status" value="1"/>
</dbReference>
<dbReference type="GO" id="GO:0003729">
    <property type="term" value="F:mRNA binding"/>
    <property type="evidence" value="ECO:0007669"/>
    <property type="project" value="TreeGrafter"/>
</dbReference>
<dbReference type="Gene3D" id="3.30.1370.10">
    <property type="entry name" value="K Homology domain, type 1"/>
    <property type="match status" value="1"/>
</dbReference>
<dbReference type="Pfam" id="PF22675">
    <property type="entry name" value="KH-I_KHDC4-BBP"/>
    <property type="match status" value="1"/>
</dbReference>
<comment type="similarity">
    <text evidence="2">Belongs to the BBP/SF1 family.</text>
</comment>